<accession>A0AAN6S551</accession>
<feature type="compositionally biased region" description="Low complexity" evidence="1">
    <location>
        <begin position="17"/>
        <end position="28"/>
    </location>
</feature>
<dbReference type="EMBL" id="MU853799">
    <property type="protein sequence ID" value="KAK3940221.1"/>
    <property type="molecule type" value="Genomic_DNA"/>
</dbReference>
<dbReference type="InterPro" id="IPR052895">
    <property type="entry name" value="HetReg/Transcr_Mod"/>
</dbReference>
<evidence type="ECO:0000313" key="4">
    <source>
        <dbReference type="Proteomes" id="UP001303473"/>
    </source>
</evidence>
<comment type="caution">
    <text evidence="3">The sequence shown here is derived from an EMBL/GenBank/DDBJ whole genome shotgun (WGS) entry which is preliminary data.</text>
</comment>
<dbReference type="PANTHER" id="PTHR24148">
    <property type="entry name" value="ANKYRIN REPEAT DOMAIN-CONTAINING PROTEIN 39 HOMOLOG-RELATED"/>
    <property type="match status" value="1"/>
</dbReference>
<feature type="domain" description="Heterokaryon incompatibility" evidence="2">
    <location>
        <begin position="196"/>
        <end position="264"/>
    </location>
</feature>
<feature type="compositionally biased region" description="Polar residues" evidence="1">
    <location>
        <begin position="34"/>
        <end position="45"/>
    </location>
</feature>
<gene>
    <name evidence="3" type="ORF">QBC46DRAFT_435294</name>
</gene>
<feature type="region of interest" description="Disordered" evidence="1">
    <location>
        <begin position="14"/>
        <end position="49"/>
    </location>
</feature>
<dbReference type="Pfam" id="PF06985">
    <property type="entry name" value="HET"/>
    <property type="match status" value="1"/>
</dbReference>
<evidence type="ECO:0000259" key="2">
    <source>
        <dbReference type="Pfam" id="PF06985"/>
    </source>
</evidence>
<dbReference type="PANTHER" id="PTHR24148:SF64">
    <property type="entry name" value="HETEROKARYON INCOMPATIBILITY DOMAIN-CONTAINING PROTEIN"/>
    <property type="match status" value="1"/>
</dbReference>
<evidence type="ECO:0000256" key="1">
    <source>
        <dbReference type="SAM" id="MobiDB-lite"/>
    </source>
</evidence>
<proteinExistence type="predicted"/>
<dbReference type="AlphaFoldDB" id="A0AAN6S551"/>
<name>A0AAN6S551_9PEZI</name>
<evidence type="ECO:0000313" key="3">
    <source>
        <dbReference type="EMBL" id="KAK3940221.1"/>
    </source>
</evidence>
<organism evidence="3 4">
    <name type="scientific">Diplogelasinospora grovesii</name>
    <dbReference type="NCBI Taxonomy" id="303347"/>
    <lineage>
        <taxon>Eukaryota</taxon>
        <taxon>Fungi</taxon>
        <taxon>Dikarya</taxon>
        <taxon>Ascomycota</taxon>
        <taxon>Pezizomycotina</taxon>
        <taxon>Sordariomycetes</taxon>
        <taxon>Sordariomycetidae</taxon>
        <taxon>Sordariales</taxon>
        <taxon>Diplogelasinosporaceae</taxon>
        <taxon>Diplogelasinospora</taxon>
    </lineage>
</organism>
<dbReference type="InterPro" id="IPR010730">
    <property type="entry name" value="HET"/>
</dbReference>
<sequence>MSLAYRAVAFLNPGADPTTLTRSPPSTRGVEASATRNGPACQSSNDVDDGQSIRADFEEFLMRRAFRQSISSSHGRLSKLILTIAPLLGFKRPVAIKRLPGEQMQMQGVDEVHEYLASEGSEVSSIQSLALRSSEEQQRQAWPLVRPVPTYRYLPLSATSSRLVRFVDGGGDSFQTGALRIELVEFRMGEAGAPKYEALSYRWHDSSSAHAITCRDRALVVTDSCKKALEHLRSRDGRLWVDSICIDQNDSKEKSHQVQLMADIGVCLAEISQAAPYAWELSRATGDGQAIQDWFSRIWILQEVALAQDVLVYCGNQTVPWKACEILLRALQKQSQFPVTWRYAGNLVTFRKWFRKRRDLGGVDIAHALVQARSCHSSDPRDKVYALFGVCRDLAMFIGEPDYDSPVDAVWSRASIAGLCNPPLWINSLNFASFIQQQYGGAPYRIPSWAADLSRDSRPWISAPLPSALPPQQAGSEGVVQNCDGGACLHIRGVVVDVVDSISTRGDRVPKLLDLWKEWWHIYETASSESYKSSSSRLPLNFWMTLGGDTLSEERKGQLGIDLENKIRKWHRFFTTKLFTKTMDKQTAESEYAKITADDFIQKIIASTKNRAFGRAGKGAMGLFEAQVKVNDVVAVFQGAQTPFVLRKMPSRASASVSPTTWRGLTGCKRRPAKIDDCYQLVGPCYLFPNHSPDSHKNVGEWKSIAVY</sequence>
<protein>
    <recommendedName>
        <fullName evidence="2">Heterokaryon incompatibility domain-containing protein</fullName>
    </recommendedName>
</protein>
<dbReference type="Proteomes" id="UP001303473">
    <property type="component" value="Unassembled WGS sequence"/>
</dbReference>
<reference evidence="4" key="1">
    <citation type="journal article" date="2023" name="Mol. Phylogenet. Evol.">
        <title>Genome-scale phylogeny and comparative genomics of the fungal order Sordariales.</title>
        <authorList>
            <person name="Hensen N."/>
            <person name="Bonometti L."/>
            <person name="Westerberg I."/>
            <person name="Brannstrom I.O."/>
            <person name="Guillou S."/>
            <person name="Cros-Aarteil S."/>
            <person name="Calhoun S."/>
            <person name="Haridas S."/>
            <person name="Kuo A."/>
            <person name="Mondo S."/>
            <person name="Pangilinan J."/>
            <person name="Riley R."/>
            <person name="LaButti K."/>
            <person name="Andreopoulos B."/>
            <person name="Lipzen A."/>
            <person name="Chen C."/>
            <person name="Yan M."/>
            <person name="Daum C."/>
            <person name="Ng V."/>
            <person name="Clum A."/>
            <person name="Steindorff A."/>
            <person name="Ohm R.A."/>
            <person name="Martin F."/>
            <person name="Silar P."/>
            <person name="Natvig D.O."/>
            <person name="Lalanne C."/>
            <person name="Gautier V."/>
            <person name="Ament-Velasquez S.L."/>
            <person name="Kruys A."/>
            <person name="Hutchinson M.I."/>
            <person name="Powell A.J."/>
            <person name="Barry K."/>
            <person name="Miller A.N."/>
            <person name="Grigoriev I.V."/>
            <person name="Debuchy R."/>
            <person name="Gladieux P."/>
            <person name="Hiltunen Thoren M."/>
            <person name="Johannesson H."/>
        </authorList>
    </citation>
    <scope>NUCLEOTIDE SEQUENCE [LARGE SCALE GENOMIC DNA]</scope>
    <source>
        <strain evidence="4">CBS 340.73</strain>
    </source>
</reference>
<keyword evidence="4" id="KW-1185">Reference proteome</keyword>